<evidence type="ECO:0000259" key="5">
    <source>
        <dbReference type="PROSITE" id="PS51078"/>
    </source>
</evidence>
<dbReference type="Gene3D" id="1.10.10.10">
    <property type="entry name" value="Winged helix-like DNA-binding domain superfamily/Winged helix DNA-binding domain"/>
    <property type="match status" value="1"/>
</dbReference>
<dbReference type="Proteomes" id="UP001596254">
    <property type="component" value="Unassembled WGS sequence"/>
</dbReference>
<dbReference type="PANTHER" id="PTHR30136:SF35">
    <property type="entry name" value="HTH-TYPE TRANSCRIPTIONAL REGULATOR RV1719"/>
    <property type="match status" value="1"/>
</dbReference>
<dbReference type="PROSITE" id="PS51077">
    <property type="entry name" value="HTH_ICLR"/>
    <property type="match status" value="1"/>
</dbReference>
<dbReference type="InterPro" id="IPR029016">
    <property type="entry name" value="GAF-like_dom_sf"/>
</dbReference>
<gene>
    <name evidence="6" type="ORF">ACFP1G_06600</name>
</gene>
<dbReference type="PANTHER" id="PTHR30136">
    <property type="entry name" value="HELIX-TURN-HELIX TRANSCRIPTIONAL REGULATOR, ICLR FAMILY"/>
    <property type="match status" value="1"/>
</dbReference>
<dbReference type="SUPFAM" id="SSF55781">
    <property type="entry name" value="GAF domain-like"/>
    <property type="match status" value="1"/>
</dbReference>
<evidence type="ECO:0000256" key="2">
    <source>
        <dbReference type="ARBA" id="ARBA00023125"/>
    </source>
</evidence>
<dbReference type="PROSITE" id="PS51078">
    <property type="entry name" value="ICLR_ED"/>
    <property type="match status" value="1"/>
</dbReference>
<dbReference type="InterPro" id="IPR050707">
    <property type="entry name" value="HTH_MetabolicPath_Reg"/>
</dbReference>
<reference evidence="7" key="1">
    <citation type="journal article" date="2019" name="Int. J. Syst. Evol. Microbiol.">
        <title>The Global Catalogue of Microorganisms (GCM) 10K type strain sequencing project: providing services to taxonomists for standard genome sequencing and annotation.</title>
        <authorList>
            <consortium name="The Broad Institute Genomics Platform"/>
            <consortium name="The Broad Institute Genome Sequencing Center for Infectious Disease"/>
            <person name="Wu L."/>
            <person name="Ma J."/>
        </authorList>
    </citation>
    <scope>NUCLEOTIDE SEQUENCE [LARGE SCALE GENOMIC DNA]</scope>
    <source>
        <strain evidence="7">CCM 8905</strain>
    </source>
</reference>
<keyword evidence="1" id="KW-0805">Transcription regulation</keyword>
<dbReference type="SUPFAM" id="SSF46785">
    <property type="entry name" value="Winged helix' DNA-binding domain"/>
    <property type="match status" value="1"/>
</dbReference>
<dbReference type="InterPro" id="IPR036390">
    <property type="entry name" value="WH_DNA-bd_sf"/>
</dbReference>
<dbReference type="SMART" id="SM00346">
    <property type="entry name" value="HTH_ICLR"/>
    <property type="match status" value="1"/>
</dbReference>
<dbReference type="InterPro" id="IPR014757">
    <property type="entry name" value="Tscrpt_reg_IclR_C"/>
</dbReference>
<dbReference type="RefSeq" id="WP_164508752.1">
    <property type="nucleotide sequence ID" value="NZ_JBHSSK010000021.1"/>
</dbReference>
<evidence type="ECO:0000256" key="3">
    <source>
        <dbReference type="ARBA" id="ARBA00023163"/>
    </source>
</evidence>
<dbReference type="Pfam" id="PF09339">
    <property type="entry name" value="HTH_IclR"/>
    <property type="match status" value="1"/>
</dbReference>
<keyword evidence="3" id="KW-0804">Transcription</keyword>
<name>A0ABW1SSJ7_9LACO</name>
<dbReference type="Gene3D" id="3.30.450.40">
    <property type="match status" value="1"/>
</dbReference>
<protein>
    <submittedName>
        <fullName evidence="6">IclR family transcriptional regulator</fullName>
    </submittedName>
</protein>
<feature type="domain" description="HTH iclR-type" evidence="4">
    <location>
        <begin position="5"/>
        <end position="66"/>
    </location>
</feature>
<evidence type="ECO:0000259" key="4">
    <source>
        <dbReference type="PROSITE" id="PS51077"/>
    </source>
</evidence>
<dbReference type="InterPro" id="IPR005471">
    <property type="entry name" value="Tscrpt_reg_IclR_N"/>
</dbReference>
<proteinExistence type="predicted"/>
<comment type="caution">
    <text evidence="6">The sequence shown here is derived from an EMBL/GenBank/DDBJ whole genome shotgun (WGS) entry which is preliminary data.</text>
</comment>
<dbReference type="InterPro" id="IPR036388">
    <property type="entry name" value="WH-like_DNA-bd_sf"/>
</dbReference>
<feature type="domain" description="IclR-ED" evidence="5">
    <location>
        <begin position="66"/>
        <end position="238"/>
    </location>
</feature>
<evidence type="ECO:0000313" key="7">
    <source>
        <dbReference type="Proteomes" id="UP001596254"/>
    </source>
</evidence>
<sequence length="238" mass="25580">MTKLIQSVQRAAAICRLLTTQPETSLHDLQVALQLPKATTYGLLATLVAERLVYKNPLTAAYSLGPAALVGDQPLTATQLVRLLRPDLQQLARDQNLAVHVAVRQAERAHYLAKIEAPHPQHVSAQPGQDDSLAITATGKLLLSASPADFQASYLASLAAPLARQLRAELPSIRHRNVAYDRGEQTHQIDCVATGLRDHRGQVIASVSLVLPATANTTDLQTGEQQLLALTAALAPRI</sequence>
<evidence type="ECO:0000256" key="1">
    <source>
        <dbReference type="ARBA" id="ARBA00023015"/>
    </source>
</evidence>
<organism evidence="6 7">
    <name type="scientific">Levilactobacillus tongjiangensis</name>
    <dbReference type="NCBI Taxonomy" id="2486023"/>
    <lineage>
        <taxon>Bacteria</taxon>
        <taxon>Bacillati</taxon>
        <taxon>Bacillota</taxon>
        <taxon>Bacilli</taxon>
        <taxon>Lactobacillales</taxon>
        <taxon>Lactobacillaceae</taxon>
        <taxon>Levilactobacillus</taxon>
    </lineage>
</organism>
<dbReference type="Pfam" id="PF01614">
    <property type="entry name" value="IclR_C"/>
    <property type="match status" value="1"/>
</dbReference>
<keyword evidence="7" id="KW-1185">Reference proteome</keyword>
<evidence type="ECO:0000313" key="6">
    <source>
        <dbReference type="EMBL" id="MFC6207147.1"/>
    </source>
</evidence>
<dbReference type="EMBL" id="JBHSSK010000021">
    <property type="protein sequence ID" value="MFC6207147.1"/>
    <property type="molecule type" value="Genomic_DNA"/>
</dbReference>
<accession>A0ABW1SSJ7</accession>
<keyword evidence="2" id="KW-0238">DNA-binding</keyword>